<gene>
    <name evidence="1" type="ORF">AVEN_222434_1</name>
</gene>
<comment type="caution">
    <text evidence="1">The sequence shown here is derived from an EMBL/GenBank/DDBJ whole genome shotgun (WGS) entry which is preliminary data.</text>
</comment>
<dbReference type="InterPro" id="IPR002083">
    <property type="entry name" value="MATH/TRAF_dom"/>
</dbReference>
<keyword evidence="2" id="KW-1185">Reference proteome</keyword>
<dbReference type="AlphaFoldDB" id="A0A4Y2MC01"/>
<reference evidence="1 2" key="1">
    <citation type="journal article" date="2019" name="Sci. Rep.">
        <title>Orb-weaving spider Araneus ventricosus genome elucidates the spidroin gene catalogue.</title>
        <authorList>
            <person name="Kono N."/>
            <person name="Nakamura H."/>
            <person name="Ohtoshi R."/>
            <person name="Moran D.A.P."/>
            <person name="Shinohara A."/>
            <person name="Yoshida Y."/>
            <person name="Fujiwara M."/>
            <person name="Mori M."/>
            <person name="Tomita M."/>
            <person name="Arakawa K."/>
        </authorList>
    </citation>
    <scope>NUCLEOTIDE SEQUENCE [LARGE SCALE GENOMIC DNA]</scope>
</reference>
<dbReference type="EMBL" id="BGPR01007148">
    <property type="protein sequence ID" value="GBN24648.1"/>
    <property type="molecule type" value="Genomic_DNA"/>
</dbReference>
<dbReference type="InterPro" id="IPR008974">
    <property type="entry name" value="TRAF-like"/>
</dbReference>
<dbReference type="SUPFAM" id="SSF49599">
    <property type="entry name" value="TRAF domain-like"/>
    <property type="match status" value="2"/>
</dbReference>
<evidence type="ECO:0000313" key="1">
    <source>
        <dbReference type="EMBL" id="GBN24648.1"/>
    </source>
</evidence>
<dbReference type="CDD" id="cd00121">
    <property type="entry name" value="MATH"/>
    <property type="match status" value="1"/>
</dbReference>
<sequence>MTSQLNKNCQRKYDFTFIWAIENGSELLVSLFLTSPRFTAHSMKRTKWRLMVDRDLYYKTLSLGIQREDDNDSIVNCCFRATDSIEIEYELSLLATDGSPLGTKTSKKQFTGTDYCLVGLFEDSDEVFFQRRAEFLPNDTLTVRCRMRRTGTEISKPDSCFARTRLGVDRRSIVWAIKEFSNLRPGQKRTLFVNPTSNGSPQLQLSLFLSERNGKTYVSVQIDQNYAKMHHGMFCKLSLLDSEGRVSHSEKIWEFIQLNRRQVCTIHEFFEKDKLVNDDYSLLQKDVLYLKCEFLIEADPVWKQPEMYRHLH</sequence>
<dbReference type="OrthoDB" id="6425590at2759"/>
<evidence type="ECO:0000313" key="2">
    <source>
        <dbReference type="Proteomes" id="UP000499080"/>
    </source>
</evidence>
<dbReference type="Proteomes" id="UP000499080">
    <property type="component" value="Unassembled WGS sequence"/>
</dbReference>
<name>A0A4Y2MC01_ARAVE</name>
<organism evidence="1 2">
    <name type="scientific">Araneus ventricosus</name>
    <name type="common">Orbweaver spider</name>
    <name type="synonym">Epeira ventricosa</name>
    <dbReference type="NCBI Taxonomy" id="182803"/>
    <lineage>
        <taxon>Eukaryota</taxon>
        <taxon>Metazoa</taxon>
        <taxon>Ecdysozoa</taxon>
        <taxon>Arthropoda</taxon>
        <taxon>Chelicerata</taxon>
        <taxon>Arachnida</taxon>
        <taxon>Araneae</taxon>
        <taxon>Araneomorphae</taxon>
        <taxon>Entelegynae</taxon>
        <taxon>Araneoidea</taxon>
        <taxon>Araneidae</taxon>
        <taxon>Araneus</taxon>
    </lineage>
</organism>
<evidence type="ECO:0008006" key="3">
    <source>
        <dbReference type="Google" id="ProtNLM"/>
    </source>
</evidence>
<dbReference type="Gene3D" id="2.60.210.10">
    <property type="entry name" value="Apoptosis, Tumor Necrosis Factor Receptor Associated Protein 2, Chain A"/>
    <property type="match status" value="2"/>
</dbReference>
<proteinExistence type="predicted"/>
<protein>
    <recommendedName>
        <fullName evidence="3">MATH domain-containing protein</fullName>
    </recommendedName>
</protein>
<accession>A0A4Y2MC01</accession>